<comment type="similarity">
    <text evidence="1 5">Belongs to the Fmt family.</text>
</comment>
<reference evidence="8" key="1">
    <citation type="journal article" date="2014" name="Int. J. Syst. Evol. Microbiol.">
        <title>Complete genome sequence of Corynebacterium casei LMG S-19264T (=DSM 44701T), isolated from a smear-ripened cheese.</title>
        <authorList>
            <consortium name="US DOE Joint Genome Institute (JGI-PGF)"/>
            <person name="Walter F."/>
            <person name="Albersmeier A."/>
            <person name="Kalinowski J."/>
            <person name="Ruckert C."/>
        </authorList>
    </citation>
    <scope>NUCLEOTIDE SEQUENCE</scope>
    <source>
        <strain evidence="8">KCTC 42590</strain>
    </source>
</reference>
<comment type="catalytic activity">
    <reaction evidence="5">
        <text>L-methionyl-tRNA(fMet) + (6R)-10-formyltetrahydrofolate = N-formyl-L-methionyl-tRNA(fMet) + (6S)-5,6,7,8-tetrahydrofolate + H(+)</text>
        <dbReference type="Rhea" id="RHEA:24380"/>
        <dbReference type="Rhea" id="RHEA-COMP:9952"/>
        <dbReference type="Rhea" id="RHEA-COMP:9953"/>
        <dbReference type="ChEBI" id="CHEBI:15378"/>
        <dbReference type="ChEBI" id="CHEBI:57453"/>
        <dbReference type="ChEBI" id="CHEBI:78530"/>
        <dbReference type="ChEBI" id="CHEBI:78844"/>
        <dbReference type="ChEBI" id="CHEBI:195366"/>
        <dbReference type="EC" id="2.1.2.9"/>
    </reaction>
</comment>
<dbReference type="Proteomes" id="UP000630923">
    <property type="component" value="Unassembled WGS sequence"/>
</dbReference>
<dbReference type="InterPro" id="IPR002376">
    <property type="entry name" value="Formyl_transf_N"/>
</dbReference>
<evidence type="ECO:0000256" key="1">
    <source>
        <dbReference type="ARBA" id="ARBA00010699"/>
    </source>
</evidence>
<evidence type="ECO:0000313" key="9">
    <source>
        <dbReference type="Proteomes" id="UP000630923"/>
    </source>
</evidence>
<dbReference type="PANTHER" id="PTHR11138:SF5">
    <property type="entry name" value="METHIONYL-TRNA FORMYLTRANSFERASE, MITOCHONDRIAL"/>
    <property type="match status" value="1"/>
</dbReference>
<dbReference type="InterPro" id="IPR005794">
    <property type="entry name" value="Fmt"/>
</dbReference>
<evidence type="ECO:0000313" key="8">
    <source>
        <dbReference type="EMBL" id="GHF15920.1"/>
    </source>
</evidence>
<evidence type="ECO:0000259" key="6">
    <source>
        <dbReference type="Pfam" id="PF00551"/>
    </source>
</evidence>
<dbReference type="GO" id="GO:0004479">
    <property type="term" value="F:methionyl-tRNA formyltransferase activity"/>
    <property type="evidence" value="ECO:0007669"/>
    <property type="project" value="UniProtKB-UniRule"/>
</dbReference>
<dbReference type="EC" id="2.1.2.9" evidence="2 5"/>
<dbReference type="PANTHER" id="PTHR11138">
    <property type="entry name" value="METHIONYL-TRNA FORMYLTRANSFERASE"/>
    <property type="match status" value="1"/>
</dbReference>
<protein>
    <recommendedName>
        <fullName evidence="2 5">Methionyl-tRNA formyltransferase</fullName>
        <ecNumber evidence="2 5">2.1.2.9</ecNumber>
    </recommendedName>
</protein>
<dbReference type="EMBL" id="BNCI01000001">
    <property type="protein sequence ID" value="GHF15920.1"/>
    <property type="molecule type" value="Genomic_DNA"/>
</dbReference>
<dbReference type="SUPFAM" id="SSF53328">
    <property type="entry name" value="Formyltransferase"/>
    <property type="match status" value="1"/>
</dbReference>
<name>A0A919AN57_9PROT</name>
<dbReference type="Gene3D" id="3.40.50.12230">
    <property type="match status" value="1"/>
</dbReference>
<keyword evidence="9" id="KW-1185">Reference proteome</keyword>
<reference evidence="8" key="2">
    <citation type="submission" date="2020-09" db="EMBL/GenBank/DDBJ databases">
        <authorList>
            <person name="Sun Q."/>
            <person name="Kim S."/>
        </authorList>
    </citation>
    <scope>NUCLEOTIDE SEQUENCE</scope>
    <source>
        <strain evidence="8">KCTC 42590</strain>
    </source>
</reference>
<keyword evidence="3 5" id="KW-0808">Transferase</keyword>
<dbReference type="FunFam" id="3.40.50.12230:FF:000001">
    <property type="entry name" value="Methionyl-tRNA formyltransferase"/>
    <property type="match status" value="1"/>
</dbReference>
<comment type="caution">
    <text evidence="8">The sequence shown here is derived from an EMBL/GenBank/DDBJ whole genome shotgun (WGS) entry which is preliminary data.</text>
</comment>
<dbReference type="CDD" id="cd08704">
    <property type="entry name" value="Met_tRNA_FMT_C"/>
    <property type="match status" value="1"/>
</dbReference>
<dbReference type="HAMAP" id="MF_00182">
    <property type="entry name" value="Formyl_trans"/>
    <property type="match status" value="1"/>
</dbReference>
<dbReference type="SUPFAM" id="SSF50486">
    <property type="entry name" value="FMT C-terminal domain-like"/>
    <property type="match status" value="1"/>
</dbReference>
<dbReference type="InterPro" id="IPR044135">
    <property type="entry name" value="Met-tRNA-FMT_C"/>
</dbReference>
<dbReference type="Pfam" id="PF00551">
    <property type="entry name" value="Formyl_trans_N"/>
    <property type="match status" value="1"/>
</dbReference>
<proteinExistence type="inferred from homology"/>
<evidence type="ECO:0000256" key="3">
    <source>
        <dbReference type="ARBA" id="ARBA00022679"/>
    </source>
</evidence>
<dbReference type="PROSITE" id="PS00373">
    <property type="entry name" value="GART"/>
    <property type="match status" value="1"/>
</dbReference>
<gene>
    <name evidence="5 8" type="primary">fmt</name>
    <name evidence="8" type="ORF">GCM10017044_07700</name>
</gene>
<dbReference type="NCBIfam" id="TIGR00460">
    <property type="entry name" value="fmt"/>
    <property type="match status" value="1"/>
</dbReference>
<dbReference type="RefSeq" id="WP_191250224.1">
    <property type="nucleotide sequence ID" value="NZ_BNCI01000001.1"/>
</dbReference>
<feature type="domain" description="Formyl transferase C-terminal" evidence="7">
    <location>
        <begin position="203"/>
        <end position="295"/>
    </location>
</feature>
<dbReference type="InterPro" id="IPR041711">
    <property type="entry name" value="Met-tRNA-FMT_N"/>
</dbReference>
<accession>A0A919AN57</accession>
<dbReference type="GO" id="GO:0005829">
    <property type="term" value="C:cytosol"/>
    <property type="evidence" value="ECO:0007669"/>
    <property type="project" value="TreeGrafter"/>
</dbReference>
<comment type="function">
    <text evidence="5">Attaches a formyl group to the free amino group of methionyl-tRNA(fMet). The formyl group appears to play a dual role in the initiator identity of N-formylmethionyl-tRNA by promoting its recognition by IF2 and preventing the misappropriation of this tRNA by the elongation apparatus.</text>
</comment>
<dbReference type="InterPro" id="IPR036477">
    <property type="entry name" value="Formyl_transf_N_sf"/>
</dbReference>
<evidence type="ECO:0000256" key="2">
    <source>
        <dbReference type="ARBA" id="ARBA00012261"/>
    </source>
</evidence>
<evidence type="ECO:0000256" key="5">
    <source>
        <dbReference type="HAMAP-Rule" id="MF_00182"/>
    </source>
</evidence>
<evidence type="ECO:0000256" key="4">
    <source>
        <dbReference type="ARBA" id="ARBA00022917"/>
    </source>
</evidence>
<dbReference type="InterPro" id="IPR005793">
    <property type="entry name" value="Formyl_trans_C"/>
</dbReference>
<organism evidence="8 9">
    <name type="scientific">Kordiimonas sediminis</name>
    <dbReference type="NCBI Taxonomy" id="1735581"/>
    <lineage>
        <taxon>Bacteria</taxon>
        <taxon>Pseudomonadati</taxon>
        <taxon>Pseudomonadota</taxon>
        <taxon>Alphaproteobacteria</taxon>
        <taxon>Kordiimonadales</taxon>
        <taxon>Kordiimonadaceae</taxon>
        <taxon>Kordiimonas</taxon>
    </lineage>
</organism>
<keyword evidence="4 5" id="KW-0648">Protein biosynthesis</keyword>
<evidence type="ECO:0000259" key="7">
    <source>
        <dbReference type="Pfam" id="PF02911"/>
    </source>
</evidence>
<dbReference type="Pfam" id="PF02911">
    <property type="entry name" value="Formyl_trans_C"/>
    <property type="match status" value="1"/>
</dbReference>
<dbReference type="CDD" id="cd08646">
    <property type="entry name" value="FMT_core_Met-tRNA-FMT_N"/>
    <property type="match status" value="1"/>
</dbReference>
<feature type="binding site" evidence="5">
    <location>
        <begin position="109"/>
        <end position="112"/>
    </location>
    <ligand>
        <name>(6S)-5,6,7,8-tetrahydrofolate</name>
        <dbReference type="ChEBI" id="CHEBI:57453"/>
    </ligand>
</feature>
<dbReference type="InterPro" id="IPR011034">
    <property type="entry name" value="Formyl_transferase-like_C_sf"/>
</dbReference>
<sequence length="306" mass="32643">MRIAFMGTPDFSVSALQQLVSAGHDIVAVYSQPPRPAGRGKKLQKSAVHRAAEAMGIEVRTPVSLKSEDEQAAFRALDLDCAVVVAYGLLLPKAILDAPKYGCLNIHASLLPRWRGAAPIHRAIMAGDKVTGVCIMQMDEGLDTGDVILREEIEIRPEDTTASLHDKLSEMGGRMIVSALQSIADGTATHTVQPEEGITYAHKIDKAEAKIDWNDDATTIERQIRGLVPFPGAWTDFDGSRLKILEASVEQGSGDAGVALDDQLLIACGSDALRLGRVQKAGKGAVDAAQFLTGHTVPAGTRFVGE</sequence>
<dbReference type="AlphaFoldDB" id="A0A919AN57"/>
<dbReference type="InterPro" id="IPR001555">
    <property type="entry name" value="GART_AS"/>
</dbReference>
<feature type="domain" description="Formyl transferase N-terminal" evidence="6">
    <location>
        <begin position="1"/>
        <end position="180"/>
    </location>
</feature>